<comment type="caution">
    <text evidence="2">The sequence shown here is derived from an EMBL/GenBank/DDBJ whole genome shotgun (WGS) entry which is preliminary data.</text>
</comment>
<sequence length="265" mass="29698">MRQINRNSISFIGSVFLLMLTFSAMSQEKDFVKIFDGKTLQGWKGDLIHWKVENGTIIGEVTPQNQLKNNTFLIWAGGKVGDFELKLQYKISKGGNSGIQYRSEEVPGVPFGLKGYQADIDGNNEYTGLNYEERGRGFIAKRGEKVVVDSLGKPDLLSTLGTSEELAKNIRKDDWNEYHLVVKGNHMQYYINGVLMSDATDNDPVNRKMTGLLGLQAHVTTEMRVEFKNIRLKQGLDYALKSRANAHSTIASRIGFNSSPSKLKL</sequence>
<dbReference type="InterPro" id="IPR010496">
    <property type="entry name" value="AL/BT2_dom"/>
</dbReference>
<keyword evidence="3" id="KW-1185">Reference proteome</keyword>
<name>A0ABU8NG17_9SPHI</name>
<dbReference type="Pfam" id="PF06439">
    <property type="entry name" value="3keto-disac_hyd"/>
    <property type="match status" value="1"/>
</dbReference>
<organism evidence="2 3">
    <name type="scientific">Pedobacter panaciterrae</name>
    <dbReference type="NCBI Taxonomy" id="363849"/>
    <lineage>
        <taxon>Bacteria</taxon>
        <taxon>Pseudomonadati</taxon>
        <taxon>Bacteroidota</taxon>
        <taxon>Sphingobacteriia</taxon>
        <taxon>Sphingobacteriales</taxon>
        <taxon>Sphingobacteriaceae</taxon>
        <taxon>Pedobacter</taxon>
    </lineage>
</organism>
<reference evidence="2 3" key="1">
    <citation type="submission" date="2024-03" db="EMBL/GenBank/DDBJ databases">
        <title>Sequence of Lycoming College Course Isolates.</title>
        <authorList>
            <person name="Plotts O."/>
            <person name="Newman J."/>
        </authorList>
    </citation>
    <scope>NUCLEOTIDE SEQUENCE [LARGE SCALE GENOMIC DNA]</scope>
    <source>
        <strain evidence="2 3">CJB-3</strain>
    </source>
</reference>
<accession>A0ABU8NG17</accession>
<evidence type="ECO:0000313" key="2">
    <source>
        <dbReference type="EMBL" id="MEJ2901196.1"/>
    </source>
</evidence>
<dbReference type="Proteomes" id="UP001378956">
    <property type="component" value="Unassembled WGS sequence"/>
</dbReference>
<gene>
    <name evidence="2" type="ORF">WAE58_02095</name>
</gene>
<evidence type="ECO:0000259" key="1">
    <source>
        <dbReference type="Pfam" id="PF06439"/>
    </source>
</evidence>
<feature type="domain" description="3-keto-alpha-glucoside-1,2-lyase/3-keto-2-hydroxy-glucal hydratase" evidence="1">
    <location>
        <begin position="30"/>
        <end position="233"/>
    </location>
</feature>
<protein>
    <submittedName>
        <fullName evidence="2">DUF1080 domain-containing protein</fullName>
    </submittedName>
</protein>
<dbReference type="EMBL" id="JBBEUB010000001">
    <property type="protein sequence ID" value="MEJ2901196.1"/>
    <property type="molecule type" value="Genomic_DNA"/>
</dbReference>
<dbReference type="Gene3D" id="2.60.120.560">
    <property type="entry name" value="Exo-inulinase, domain 1"/>
    <property type="match status" value="1"/>
</dbReference>
<proteinExistence type="predicted"/>
<dbReference type="RefSeq" id="WP_288880351.1">
    <property type="nucleotide sequence ID" value="NZ_CBFGNQ010000004.1"/>
</dbReference>
<evidence type="ECO:0000313" key="3">
    <source>
        <dbReference type="Proteomes" id="UP001378956"/>
    </source>
</evidence>